<dbReference type="SMART" id="SM00320">
    <property type="entry name" value="WD40"/>
    <property type="match status" value="7"/>
</dbReference>
<evidence type="ECO:0000259" key="3">
    <source>
        <dbReference type="SMART" id="SM00530"/>
    </source>
</evidence>
<dbReference type="InterPro" id="IPR001680">
    <property type="entry name" value="WD40_rpt"/>
</dbReference>
<protein>
    <submittedName>
        <fullName evidence="4">WD40 repeat protein</fullName>
    </submittedName>
</protein>
<evidence type="ECO:0000313" key="4">
    <source>
        <dbReference type="EMBL" id="MBB4678243.1"/>
    </source>
</evidence>
<dbReference type="InterPro" id="IPR027417">
    <property type="entry name" value="P-loop_NTPase"/>
</dbReference>
<dbReference type="Gene3D" id="2.130.10.10">
    <property type="entry name" value="YVTN repeat-like/Quinoprotein amine dehydrogenase"/>
    <property type="match status" value="2"/>
</dbReference>
<dbReference type="InterPro" id="IPR015943">
    <property type="entry name" value="WD40/YVTN_repeat-like_dom_sf"/>
</dbReference>
<dbReference type="Pfam" id="PF20703">
    <property type="entry name" value="nSTAND1"/>
    <property type="match status" value="1"/>
</dbReference>
<keyword evidence="2" id="KW-0812">Transmembrane</keyword>
<accession>A0A7W7CEB9</accession>
<reference evidence="4 5" key="1">
    <citation type="submission" date="2020-08" db="EMBL/GenBank/DDBJ databases">
        <title>Sequencing the genomes of 1000 actinobacteria strains.</title>
        <authorList>
            <person name="Klenk H.-P."/>
        </authorList>
    </citation>
    <scope>NUCLEOTIDE SEQUENCE [LARGE SCALE GENOMIC DNA]</scope>
    <source>
        <strain evidence="4 5">DSM 44230</strain>
    </source>
</reference>
<dbReference type="InterPro" id="IPR049052">
    <property type="entry name" value="nSTAND1"/>
</dbReference>
<evidence type="ECO:0000256" key="2">
    <source>
        <dbReference type="SAM" id="Phobius"/>
    </source>
</evidence>
<dbReference type="AlphaFoldDB" id="A0A7W7CEB9"/>
<keyword evidence="2" id="KW-0472">Membrane</keyword>
<dbReference type="PROSITE" id="PS50082">
    <property type="entry name" value="WD_REPEATS_2"/>
    <property type="match status" value="1"/>
</dbReference>
<comment type="caution">
    <text evidence="4">The sequence shown here is derived from an EMBL/GenBank/DDBJ whole genome shotgun (WGS) entry which is preliminary data.</text>
</comment>
<evidence type="ECO:0000256" key="1">
    <source>
        <dbReference type="PROSITE-ProRule" id="PRU00221"/>
    </source>
</evidence>
<dbReference type="RefSeq" id="WP_185004099.1">
    <property type="nucleotide sequence ID" value="NZ_BAAAUI010000004.1"/>
</dbReference>
<feature type="domain" description="HTH cro/C1-type" evidence="3">
    <location>
        <begin position="21"/>
        <end position="77"/>
    </location>
</feature>
<dbReference type="PANTHER" id="PTHR19879">
    <property type="entry name" value="TRANSCRIPTION INITIATION FACTOR TFIID"/>
    <property type="match status" value="1"/>
</dbReference>
<dbReference type="InterPro" id="IPR011047">
    <property type="entry name" value="Quinoprotein_ADH-like_sf"/>
</dbReference>
<gene>
    <name evidence="4" type="ORF">HNR67_004361</name>
</gene>
<organism evidence="4 5">
    <name type="scientific">Crossiella cryophila</name>
    <dbReference type="NCBI Taxonomy" id="43355"/>
    <lineage>
        <taxon>Bacteria</taxon>
        <taxon>Bacillati</taxon>
        <taxon>Actinomycetota</taxon>
        <taxon>Actinomycetes</taxon>
        <taxon>Pseudonocardiales</taxon>
        <taxon>Pseudonocardiaceae</taxon>
        <taxon>Crossiella</taxon>
    </lineage>
</organism>
<dbReference type="SUPFAM" id="SSF52540">
    <property type="entry name" value="P-loop containing nucleoside triphosphate hydrolases"/>
    <property type="match status" value="1"/>
</dbReference>
<dbReference type="EMBL" id="JACHMH010000001">
    <property type="protein sequence ID" value="MBB4678243.1"/>
    <property type="molecule type" value="Genomic_DNA"/>
</dbReference>
<keyword evidence="5" id="KW-1185">Reference proteome</keyword>
<feature type="transmembrane region" description="Helical" evidence="2">
    <location>
        <begin position="530"/>
        <end position="550"/>
    </location>
</feature>
<dbReference type="PANTHER" id="PTHR19879:SF9">
    <property type="entry name" value="TRANSCRIPTION INITIATION FACTOR TFIID SUBUNIT 5"/>
    <property type="match status" value="1"/>
</dbReference>
<sequence>MPRKEQPLVPNGLPLVDFAIELRKLRAAAGQPAYRTLAAATHYSSSTLAAATGGQRLPSLAVTLALVRACGGEAEDWERRWHRVAAQVHEEAPRLPPAAAAPYAGLAPYRREDADRFFGRDQAVADLLARLERCAVVALFGASGAGKSSTLRAGLLPRLGERTAVVFAPGEDPWGSCAQALAGPLGRQAAGLRAELRGDPGALAGLLRELAVGGAGVLLVVDQFEELFTLCAEEADRAGFIAALCGAAGPRRRVLLGVRSDFYTHCSTHPDLVQVLREGVVPLGAMGPADLRRAITGPANAAGCAVETDLVAHLVSGAAAEPGVLPLVSHALAETWRRRKGNTLTFAGFQATGGLAHALANTAEAVHDGLTEPQRELCRQLFRRLTAPGEGTEDTKRRVAHTELDHAGSGLAEVVEHFTAARLLVADEHGVELAHEALLQAWPRLRGWLVQDREGLRVQRDLSHAAAEWHRLDRDPGALYRGVRLALARDWAEREQPALSTGERDFLATSQAEQVSEGTRTRRLLRRTRLLAATLVVLLLVAIGIAGYAVQQQRTATSRQLSAEARLLLGTDTEAAIRRALAAHAAASTEQSRGMLLSLANTPPEHSRALHADQQFVFAGTDPGVLDIQQRRLLLTRTPATVSTQGVQSARNSPKDANQLAYLYPDQVKLVDRRTGAVLATIPDPPEGASDLGLAADGRHVWLHAPGAAPRQRDFSTGAAGPTLPTRSQTIAVDRAGRLLVTVDQQGQVELWDAVTGASRGRGPGGLGEVRVLALHQDGRYLAVGGANGRTTVFDLERGTVASELADQGGTVSDLAYGIDPNVLVVVQQGRVRWWDSRGRVALTLSGDRADFLGVTFDPTGRVVLGVNGLISTVWDQWRLPLVAGSPITQPLAFSADGQTLRAGTGTHQLSWPLRPAGPFRGTPRPPLREVVVDREHTVALGPRGEGLVLWDLRQDRQLGELPASLGGNGALSPDGSTAAISTADAVRLYRVHDQARLADLPSGEIEPATGVVFAPDNRNLAWIRRAGPAVLWDQRSNREHVLGADHPRRVVFAPGGRFVLTVTDADLQVWEVATGRRTARLAVDRAHALTHALSPDGRTLVLAGAGRAIEVWDLPAQTRIATLDGPQPLVHLATWNEDGTVLATAGTDTTVVRWNLDLAAARRSLCEALAEDFVSAEGAPLPPSCA</sequence>
<dbReference type="SMART" id="SM00530">
    <property type="entry name" value="HTH_XRE"/>
    <property type="match status" value="1"/>
</dbReference>
<proteinExistence type="predicted"/>
<dbReference type="Proteomes" id="UP000533598">
    <property type="component" value="Unassembled WGS sequence"/>
</dbReference>
<keyword evidence="1" id="KW-0853">WD repeat</keyword>
<dbReference type="Pfam" id="PF00400">
    <property type="entry name" value="WD40"/>
    <property type="match status" value="1"/>
</dbReference>
<feature type="repeat" description="WD" evidence="1">
    <location>
        <begin position="1124"/>
        <end position="1165"/>
    </location>
</feature>
<keyword evidence="2" id="KW-1133">Transmembrane helix</keyword>
<dbReference type="InterPro" id="IPR036322">
    <property type="entry name" value="WD40_repeat_dom_sf"/>
</dbReference>
<dbReference type="SUPFAM" id="SSF50978">
    <property type="entry name" value="WD40 repeat-like"/>
    <property type="match status" value="1"/>
</dbReference>
<dbReference type="SUPFAM" id="SSF50998">
    <property type="entry name" value="Quinoprotein alcohol dehydrogenase-like"/>
    <property type="match status" value="1"/>
</dbReference>
<dbReference type="InterPro" id="IPR001387">
    <property type="entry name" value="Cro/C1-type_HTH"/>
</dbReference>
<name>A0A7W7CEB9_9PSEU</name>
<evidence type="ECO:0000313" key="5">
    <source>
        <dbReference type="Proteomes" id="UP000533598"/>
    </source>
</evidence>